<protein>
    <submittedName>
        <fullName evidence="2">DivIVA domain-containing protein</fullName>
    </submittedName>
</protein>
<dbReference type="Gene3D" id="6.10.250.660">
    <property type="match status" value="1"/>
</dbReference>
<gene>
    <name evidence="2" type="ORF">H4W26_001116</name>
</gene>
<dbReference type="EMBL" id="JADBEE010000001">
    <property type="protein sequence ID" value="MBE1514361.1"/>
    <property type="molecule type" value="Genomic_DNA"/>
</dbReference>
<keyword evidence="3" id="KW-1185">Reference proteome</keyword>
<name>A0ABR9J712_9MICC</name>
<evidence type="ECO:0000313" key="3">
    <source>
        <dbReference type="Proteomes" id="UP000636579"/>
    </source>
</evidence>
<dbReference type="InterPro" id="IPR019933">
    <property type="entry name" value="DivIVA_domain"/>
</dbReference>
<comment type="caution">
    <text evidence="2">The sequence shown here is derived from an EMBL/GenBank/DDBJ whole genome shotgun (WGS) entry which is preliminary data.</text>
</comment>
<sequence>MLWLSLLALVLLVGVAAAILGRWEGAAVPEPDGSAAATSDVEDLLRRRAQTEITSADLEELRLDSAVRGYRMDQVDGLLDALEAQLREAEAQRDRADRDSPELPTRTSDKGESASRGGEPDSGFHRAE</sequence>
<proteinExistence type="predicted"/>
<feature type="region of interest" description="Disordered" evidence="1">
    <location>
        <begin position="89"/>
        <end position="128"/>
    </location>
</feature>
<dbReference type="NCBIfam" id="TIGR03544">
    <property type="entry name" value="DivI1A_domain"/>
    <property type="match status" value="1"/>
</dbReference>
<reference evidence="2 3" key="1">
    <citation type="submission" date="2020-10" db="EMBL/GenBank/DDBJ databases">
        <title>Sequencing the genomes of 1000 actinobacteria strains.</title>
        <authorList>
            <person name="Klenk H.-P."/>
        </authorList>
    </citation>
    <scope>NUCLEOTIDE SEQUENCE [LARGE SCALE GENOMIC DNA]</scope>
    <source>
        <strain evidence="2 3">DSM 15474</strain>
    </source>
</reference>
<accession>A0ABR9J712</accession>
<dbReference type="RefSeq" id="WP_192591122.1">
    <property type="nucleotide sequence ID" value="NZ_JADBEE010000001.1"/>
</dbReference>
<dbReference type="Proteomes" id="UP000636579">
    <property type="component" value="Unassembled WGS sequence"/>
</dbReference>
<evidence type="ECO:0000313" key="2">
    <source>
        <dbReference type="EMBL" id="MBE1514361.1"/>
    </source>
</evidence>
<evidence type="ECO:0000256" key="1">
    <source>
        <dbReference type="SAM" id="MobiDB-lite"/>
    </source>
</evidence>
<organism evidence="2 3">
    <name type="scientific">Nesterenkonia halotolerans</name>
    <dbReference type="NCBI Taxonomy" id="225325"/>
    <lineage>
        <taxon>Bacteria</taxon>
        <taxon>Bacillati</taxon>
        <taxon>Actinomycetota</taxon>
        <taxon>Actinomycetes</taxon>
        <taxon>Micrococcales</taxon>
        <taxon>Micrococcaceae</taxon>
        <taxon>Nesterenkonia</taxon>
    </lineage>
</organism>